<feature type="non-terminal residue" evidence="2">
    <location>
        <position position="1"/>
    </location>
</feature>
<keyword evidence="3" id="KW-1185">Reference proteome</keyword>
<reference evidence="2 3" key="1">
    <citation type="submission" date="2014-04" db="EMBL/GenBank/DDBJ databases">
        <title>Genome evolution of avian class.</title>
        <authorList>
            <person name="Zhang G."/>
            <person name="Li C."/>
        </authorList>
    </citation>
    <scope>NUCLEOTIDE SEQUENCE [LARGE SCALE GENOMIC DNA]</scope>
    <source>
        <strain evidence="2">BGI_N307</strain>
    </source>
</reference>
<organism evidence="2 3">
    <name type="scientific">Dryobates pubescens</name>
    <name type="common">Downy woodpecker</name>
    <name type="synonym">Picoides pubescens</name>
    <dbReference type="NCBI Taxonomy" id="118200"/>
    <lineage>
        <taxon>Eukaryota</taxon>
        <taxon>Metazoa</taxon>
        <taxon>Chordata</taxon>
        <taxon>Craniata</taxon>
        <taxon>Vertebrata</taxon>
        <taxon>Euteleostomi</taxon>
        <taxon>Archelosauria</taxon>
        <taxon>Archosauria</taxon>
        <taxon>Dinosauria</taxon>
        <taxon>Saurischia</taxon>
        <taxon>Theropoda</taxon>
        <taxon>Coelurosauria</taxon>
        <taxon>Aves</taxon>
        <taxon>Neognathae</taxon>
        <taxon>Neoaves</taxon>
        <taxon>Telluraves</taxon>
        <taxon>Coraciimorphae</taxon>
        <taxon>Piciformes</taxon>
        <taxon>Picidae</taxon>
        <taxon>Dryobates</taxon>
    </lineage>
</organism>
<protein>
    <submittedName>
        <fullName evidence="2">Uncharacterized protein</fullName>
    </submittedName>
</protein>
<sequence length="52" mass="5962">PAEPQEAALEPGSRGNKRNRDDVAQEERETWLLLLERDLSQESSDSEDTTYE</sequence>
<name>A0A093GLX2_DRYPU</name>
<dbReference type="EMBL" id="KL216052">
    <property type="protein sequence ID" value="KFV67779.1"/>
    <property type="molecule type" value="Genomic_DNA"/>
</dbReference>
<feature type="region of interest" description="Disordered" evidence="1">
    <location>
        <begin position="1"/>
        <end position="25"/>
    </location>
</feature>
<feature type="non-terminal residue" evidence="2">
    <location>
        <position position="52"/>
    </location>
</feature>
<accession>A0A093GLX2</accession>
<evidence type="ECO:0000313" key="2">
    <source>
        <dbReference type="EMBL" id="KFV67779.1"/>
    </source>
</evidence>
<evidence type="ECO:0000313" key="3">
    <source>
        <dbReference type="Proteomes" id="UP000053875"/>
    </source>
</evidence>
<proteinExistence type="predicted"/>
<dbReference type="AlphaFoldDB" id="A0A093GLX2"/>
<dbReference type="Proteomes" id="UP000053875">
    <property type="component" value="Unassembled WGS sequence"/>
</dbReference>
<gene>
    <name evidence="2" type="ORF">N307_05728</name>
</gene>
<evidence type="ECO:0000256" key="1">
    <source>
        <dbReference type="SAM" id="MobiDB-lite"/>
    </source>
</evidence>
<dbReference type="STRING" id="118200.A0A093GLX2"/>